<dbReference type="Pfam" id="PF00043">
    <property type="entry name" value="GST_C"/>
    <property type="match status" value="1"/>
</dbReference>
<dbReference type="Gene3D" id="1.20.1050.10">
    <property type="match status" value="1"/>
</dbReference>
<proteinExistence type="inferred from homology"/>
<evidence type="ECO:0000256" key="1">
    <source>
        <dbReference type="ARBA" id="ARBA00007409"/>
    </source>
</evidence>
<dbReference type="CDD" id="cd03048">
    <property type="entry name" value="GST_N_Ure2p_like"/>
    <property type="match status" value="1"/>
</dbReference>
<dbReference type="SUPFAM" id="SSF52833">
    <property type="entry name" value="Thioredoxin-like"/>
    <property type="match status" value="1"/>
</dbReference>
<evidence type="ECO:0000259" key="3">
    <source>
        <dbReference type="PROSITE" id="PS50404"/>
    </source>
</evidence>
<comment type="caution">
    <text evidence="5">The sequence shown here is derived from an EMBL/GenBank/DDBJ whole genome shotgun (WGS) entry which is preliminary data.</text>
</comment>
<dbReference type="SFLD" id="SFLDG01151">
    <property type="entry name" value="Main.2:_Nu-like"/>
    <property type="match status" value="1"/>
</dbReference>
<dbReference type="VEuPathDB" id="FungiDB:SMAC_09020"/>
<dbReference type="InterPro" id="IPR036249">
    <property type="entry name" value="Thioredoxin-like_sf"/>
</dbReference>
<sequence length="240" mass="27723">MADTKSSLKPIKLYGHTGPNPPKVCMLLTELGLPFDLDMIQVQEAKRPDFVANINPNGRLPAIVDPNTGLTLWESGAILEYLTETYDKSHKLSFPAGSTDFYHARQWLYFQTTGQGPYFGQAVWFKKYHSEPLPSAVERYVKEVNRVTSVIEGHLQKQKEKYGTEEPWFVGNKYSYVDIAFVPWQHGMYLILSREEYDETKYPLVHGWLERLRAKENIKEALDVMFTGRPKKEDGEEKKE</sequence>
<dbReference type="Proteomes" id="UP000433876">
    <property type="component" value="Unassembled WGS sequence"/>
</dbReference>
<evidence type="ECO:0000259" key="4">
    <source>
        <dbReference type="PROSITE" id="PS50405"/>
    </source>
</evidence>
<evidence type="ECO:0008006" key="7">
    <source>
        <dbReference type="Google" id="ProtNLM"/>
    </source>
</evidence>
<dbReference type="InterPro" id="IPR004045">
    <property type="entry name" value="Glutathione_S-Trfase_N"/>
</dbReference>
<evidence type="ECO:0000313" key="5">
    <source>
        <dbReference type="EMBL" id="KAA8635501.1"/>
    </source>
</evidence>
<feature type="domain" description="GST N-terminal" evidence="3">
    <location>
        <begin position="8"/>
        <end position="90"/>
    </location>
</feature>
<organism evidence="5 6">
    <name type="scientific">Sordaria macrospora</name>
    <dbReference type="NCBI Taxonomy" id="5147"/>
    <lineage>
        <taxon>Eukaryota</taxon>
        <taxon>Fungi</taxon>
        <taxon>Dikarya</taxon>
        <taxon>Ascomycota</taxon>
        <taxon>Pezizomycotina</taxon>
        <taxon>Sordariomycetes</taxon>
        <taxon>Sordariomycetidae</taxon>
        <taxon>Sordariales</taxon>
        <taxon>Sordariaceae</taxon>
        <taxon>Sordaria</taxon>
    </lineage>
</organism>
<dbReference type="AlphaFoldDB" id="A0A8S9A3J5"/>
<protein>
    <recommendedName>
        <fullName evidence="7">Glutathione S-transferase</fullName>
    </recommendedName>
</protein>
<accession>A0A8S9A3J5</accession>
<dbReference type="InterPro" id="IPR036282">
    <property type="entry name" value="Glutathione-S-Trfase_C_sf"/>
</dbReference>
<dbReference type="PROSITE" id="PS50405">
    <property type="entry name" value="GST_CTER"/>
    <property type="match status" value="1"/>
</dbReference>
<dbReference type="EMBL" id="NMPR01000011">
    <property type="protein sequence ID" value="KAA8635501.1"/>
    <property type="molecule type" value="Genomic_DNA"/>
</dbReference>
<dbReference type="InterPro" id="IPR004046">
    <property type="entry name" value="GST_C"/>
</dbReference>
<feature type="domain" description="GST C-terminal" evidence="4">
    <location>
        <begin position="97"/>
        <end position="234"/>
    </location>
</feature>
<evidence type="ECO:0000313" key="6">
    <source>
        <dbReference type="Proteomes" id="UP000433876"/>
    </source>
</evidence>
<dbReference type="PROSITE" id="PS50404">
    <property type="entry name" value="GST_NTER"/>
    <property type="match status" value="1"/>
</dbReference>
<comment type="similarity">
    <text evidence="1 2">Belongs to the GST superfamily.</text>
</comment>
<dbReference type="InterPro" id="IPR010987">
    <property type="entry name" value="Glutathione-S-Trfase_C-like"/>
</dbReference>
<dbReference type="OMA" id="DIMFLPY"/>
<dbReference type="Pfam" id="PF02798">
    <property type="entry name" value="GST_N"/>
    <property type="match status" value="1"/>
</dbReference>
<gene>
    <name evidence="5" type="ORF">SMACR_09020</name>
</gene>
<dbReference type="InterPro" id="IPR040079">
    <property type="entry name" value="Glutathione_S-Trfase"/>
</dbReference>
<evidence type="ECO:0000256" key="2">
    <source>
        <dbReference type="RuleBase" id="RU003494"/>
    </source>
</evidence>
<reference evidence="5 6" key="1">
    <citation type="submission" date="2017-07" db="EMBL/GenBank/DDBJ databases">
        <title>Genome sequence of the Sordaria macrospora wild type strain R19027.</title>
        <authorList>
            <person name="Nowrousian M."/>
            <person name="Teichert I."/>
            <person name="Kueck U."/>
        </authorList>
    </citation>
    <scope>NUCLEOTIDE SEQUENCE [LARGE SCALE GENOMIC DNA]</scope>
    <source>
        <strain evidence="5 6">R19027</strain>
        <tissue evidence="5">Mycelium</tissue>
    </source>
</reference>
<dbReference type="PANTHER" id="PTHR44051">
    <property type="entry name" value="GLUTATHIONE S-TRANSFERASE-RELATED"/>
    <property type="match status" value="1"/>
</dbReference>
<dbReference type="Gene3D" id="3.40.30.10">
    <property type="entry name" value="Glutaredoxin"/>
    <property type="match status" value="1"/>
</dbReference>
<dbReference type="SFLD" id="SFLDG00358">
    <property type="entry name" value="Main_(cytGST)"/>
    <property type="match status" value="1"/>
</dbReference>
<name>A0A8S9A3J5_SORMA</name>
<dbReference type="SUPFAM" id="SSF47616">
    <property type="entry name" value="GST C-terminal domain-like"/>
    <property type="match status" value="1"/>
</dbReference>
<dbReference type="PANTHER" id="PTHR44051:SF23">
    <property type="entry name" value="GLUTATHIONE S-TRANSFERASE-LIKE PROTEIN TPCF"/>
    <property type="match status" value="1"/>
</dbReference>
<dbReference type="SFLD" id="SFLDS00019">
    <property type="entry name" value="Glutathione_Transferase_(cytos"/>
    <property type="match status" value="1"/>
</dbReference>